<dbReference type="Gene3D" id="3.60.110.10">
    <property type="entry name" value="Carbon-nitrogen hydrolase"/>
    <property type="match status" value="1"/>
</dbReference>
<keyword evidence="3" id="KW-1185">Reference proteome</keyword>
<dbReference type="CDD" id="cd01646">
    <property type="entry name" value="RT_Bac_retron_I"/>
    <property type="match status" value="1"/>
</dbReference>
<dbReference type="EMBL" id="VEVQ02000001">
    <property type="protein sequence ID" value="NHN24534.1"/>
    <property type="molecule type" value="Genomic_DNA"/>
</dbReference>
<gene>
    <name evidence="2" type="ORF">FIA58_002495</name>
</gene>
<feature type="domain" description="Reverse transcriptase" evidence="1">
    <location>
        <begin position="172"/>
        <end position="310"/>
    </location>
</feature>
<protein>
    <recommendedName>
        <fullName evidence="1">Reverse transcriptase domain-containing protein</fullName>
    </recommendedName>
</protein>
<sequence>MKKDLNLQSDLEFAYRKLKSFIYHESFSLDLRMEISTFEQSKVDSKIKELQKNIEKYISDESCEELLKDIGYSVFPKRMSKKSTDNFTSFYFSNSNLQESYTTTKITPFIKCPVEIHILSVLWIMKIGYKLDEKLSVNCFGNRLFRSSNGKFDNSKIHLFQKYYQKYNKWRDEAVKKSKELHSQKYDVAILNLDIKEYYNSINFDFCSIENFVDEEYKWLNNLIAKIHKSYIEILNKDEILLVKNKLLPIGLLSSSVIANHILAEFDKAIESKIKPQYYGRYVDDILIVIANPQIDKNDKDPVKNFIKKYLINQSCWGENVSVKEKDEGKEYEILLKNDTLIFQDEKIKLYHILANESIEILNRFESEIIKNSSEFRFQPEAEQIFESFNADSYEIVYSDTVNKIRSIDGIKTNKLGASKHLRKLISATQNTKKLDSKSLDDISQKILDYFSGIRSIELNLLWEKVVTFFVINKAEKSLIEFIKAQSSVIDKIIVSENHIKGNKEKIKDSIQKTLRNHLHFSIAMSSTLDRKFFKDKIIKQFSKDLTNNDIESYLEKISNTAQKLLESNMFRQHYSFFPLLSYCKQHDDFSYTDQFIKDDTSFSIDKQKIKYSPRFIHYHELIYFHYLKRWNSGDLDKVFNVEKIALENYIEFNTLDDDKGYSKGYPNLNSIVKDKNIKSITISKNSNIDNLKIAIANIVVKEDNSINSMLNKPNLSFERLNQLNIILNEALRNNCDVIIFPEICIPYQWISILTSFARKNEIAVIAGVEHFTRKNKVYNFMLTALPFKFDVYNNLFIDFRLKKDYSPSEIKEIIGRNEFKLPTKNEMQYEKLRLYQWRGLLFSTFNCFELCDIEKRSKFRGNVDFLVAIEHNRDIEYFSNIVESISRDIHTYIIQVNTSQYGDSRINQPSESYTKDIVKIKGGENVSILTAKIDIKKLREFQTYNYILQDTRKMFKATPPNFIINQYRKKY</sequence>
<reference evidence="2 3" key="2">
    <citation type="submission" date="2020-02" db="EMBL/GenBank/DDBJ databases">
        <title>Flavobacterium profundi sp. nov., isolated from a deep-sea seamount.</title>
        <authorList>
            <person name="Zhang D.-C."/>
        </authorList>
    </citation>
    <scope>NUCLEOTIDE SEQUENCE [LARGE SCALE GENOMIC DNA]</scope>
    <source>
        <strain evidence="2 3">EC11</strain>
    </source>
</reference>
<reference evidence="3" key="1">
    <citation type="submission" date="2019-05" db="EMBL/GenBank/DDBJ databases">
        <title>Flavobacterium profundi sp. nov., isolated from a deep-sea seamount.</title>
        <authorList>
            <person name="Zhang D.-C."/>
        </authorList>
    </citation>
    <scope>NUCLEOTIDE SEQUENCE [LARGE SCALE GENOMIC DNA]</scope>
    <source>
        <strain evidence="3">EC11</strain>
    </source>
</reference>
<name>A0ABX0IRM5_9FLAO</name>
<dbReference type="InterPro" id="IPR000477">
    <property type="entry name" value="RT_dom"/>
</dbReference>
<proteinExistence type="predicted"/>
<dbReference type="Proteomes" id="UP000817854">
    <property type="component" value="Unassembled WGS sequence"/>
</dbReference>
<evidence type="ECO:0000313" key="2">
    <source>
        <dbReference type="EMBL" id="NHN24534.1"/>
    </source>
</evidence>
<dbReference type="RefSeq" id="WP_140959685.1">
    <property type="nucleotide sequence ID" value="NZ_VEVQ02000001.1"/>
</dbReference>
<accession>A0ABX0IRM5</accession>
<evidence type="ECO:0000313" key="3">
    <source>
        <dbReference type="Proteomes" id="UP000817854"/>
    </source>
</evidence>
<organism evidence="2 3">
    <name type="scientific">Flavobacterium jejuense</name>
    <dbReference type="NCBI Taxonomy" id="1544455"/>
    <lineage>
        <taxon>Bacteria</taxon>
        <taxon>Pseudomonadati</taxon>
        <taxon>Bacteroidota</taxon>
        <taxon>Flavobacteriia</taxon>
        <taxon>Flavobacteriales</taxon>
        <taxon>Flavobacteriaceae</taxon>
        <taxon>Flavobacterium</taxon>
    </lineage>
</organism>
<dbReference type="SUPFAM" id="SSF56317">
    <property type="entry name" value="Carbon-nitrogen hydrolase"/>
    <property type="match status" value="1"/>
</dbReference>
<dbReference type="Pfam" id="PF00078">
    <property type="entry name" value="RVT_1"/>
    <property type="match status" value="1"/>
</dbReference>
<dbReference type="InterPro" id="IPR036526">
    <property type="entry name" value="C-N_Hydrolase_sf"/>
</dbReference>
<evidence type="ECO:0000259" key="1">
    <source>
        <dbReference type="Pfam" id="PF00078"/>
    </source>
</evidence>
<comment type="caution">
    <text evidence="2">The sequence shown here is derived from an EMBL/GenBank/DDBJ whole genome shotgun (WGS) entry which is preliminary data.</text>
</comment>